<reference evidence="3 4" key="1">
    <citation type="journal article" date="2017" name="BMC Genomics">
        <title>Whole-genome assembly of Babesia ovata and comparative genomics between closely related pathogens.</title>
        <authorList>
            <person name="Yamagishi J."/>
            <person name="Asada M."/>
            <person name="Hakimi H."/>
            <person name="Tanaka T.Q."/>
            <person name="Sugimoto C."/>
            <person name="Kawazu S."/>
        </authorList>
    </citation>
    <scope>NUCLEOTIDE SEQUENCE [LARGE SCALE GENOMIC DNA]</scope>
    <source>
        <strain evidence="3 4">Miyake</strain>
    </source>
</reference>
<feature type="region of interest" description="Disordered" evidence="1">
    <location>
        <begin position="710"/>
        <end position="740"/>
    </location>
</feature>
<evidence type="ECO:0000313" key="4">
    <source>
        <dbReference type="Proteomes" id="UP000236319"/>
    </source>
</evidence>
<accession>A0A2H6KHH9</accession>
<feature type="region of interest" description="Disordered" evidence="1">
    <location>
        <begin position="626"/>
        <end position="660"/>
    </location>
</feature>
<feature type="region of interest" description="Disordered" evidence="1">
    <location>
        <begin position="969"/>
        <end position="989"/>
    </location>
</feature>
<gene>
    <name evidence="3" type="ORF">BOVATA_039500</name>
</gene>
<dbReference type="GeneID" id="39876227"/>
<protein>
    <submittedName>
        <fullName evidence="3">Ribosome-binding protein 1</fullName>
    </submittedName>
</protein>
<feature type="compositionally biased region" description="Low complexity" evidence="1">
    <location>
        <begin position="453"/>
        <end position="466"/>
    </location>
</feature>
<keyword evidence="4" id="KW-1185">Reference proteome</keyword>
<dbReference type="RefSeq" id="XP_028868700.1">
    <property type="nucleotide sequence ID" value="XM_029012867.1"/>
</dbReference>
<evidence type="ECO:0000313" key="3">
    <source>
        <dbReference type="EMBL" id="GBE62457.1"/>
    </source>
</evidence>
<evidence type="ECO:0000256" key="1">
    <source>
        <dbReference type="SAM" id="MobiDB-lite"/>
    </source>
</evidence>
<feature type="compositionally biased region" description="Gly residues" evidence="1">
    <location>
        <begin position="525"/>
        <end position="536"/>
    </location>
</feature>
<dbReference type="VEuPathDB" id="PiroplasmaDB:BOVATA_039500"/>
<feature type="transmembrane region" description="Helical" evidence="2">
    <location>
        <begin position="1426"/>
        <end position="1447"/>
    </location>
</feature>
<feature type="compositionally biased region" description="Pro residues" evidence="1">
    <location>
        <begin position="721"/>
        <end position="733"/>
    </location>
</feature>
<feature type="compositionally biased region" description="Gly residues" evidence="1">
    <location>
        <begin position="500"/>
        <end position="509"/>
    </location>
</feature>
<dbReference type="Proteomes" id="UP000236319">
    <property type="component" value="Unassembled WGS sequence"/>
</dbReference>
<feature type="compositionally biased region" description="Polar residues" evidence="1">
    <location>
        <begin position="779"/>
        <end position="791"/>
    </location>
</feature>
<proteinExistence type="predicted"/>
<keyword evidence="2" id="KW-0472">Membrane</keyword>
<keyword evidence="2" id="KW-0812">Transmembrane</keyword>
<keyword evidence="2" id="KW-1133">Transmembrane helix</keyword>
<sequence length="1512" mass="166075">MVYDARGFEFTSLKDCLIFLDWLNTDRKSMLPEVASELLRHLKNTYENVTEDGIKSVLSNFLGDVDTFYKKLVKDKVRYDAHQKFGLLGGGGWKNHYPGIDRRRWVYSWATYVHGGDLQGYLTATYMHETYGKLPSILPGGFGKGDVRDWHGYTQGKNMCNDLEKILGKNTGHNFFRDIFSTSIISNFGHQVSNTANVLALVKTFCEVVSTDSTGKSLEDVFETDLIKQIPPKCIDWNSLKAYCSKLKTRIDTLFTAGGFDYNGQAAKIGEPNQINFAKRAAEWFRTNLSAVQKHLNNIPPYRPGGYSEFAEHSLFPNGFVFGEKTGTLNYASRNLQKNWNDVIIMLGAKDDEGLNKLKRILDGENCQEHKSPTHSAVSPKPPITNIETTNPVSLRPEAETKRPRMGSAVPKIPKIVHPLGDSIQHHPGPKVQGPSAPLGPRHTPIPTLLPVPAGQPDGGAPSSPAGIPPGQQPAADQVKGPALTPSVSGSDAGSIDDQGTGGSGGSGGDSQDVSSGATESAGSIPGGSGVGGGGGMAVRMGGNANFGNQYTPLPEIPPIGIPTGRRLESKQPSVLFHPTVIFDDYALPEVMGISATKLTGSSKRNTQAPDSIDITPPFHHMLELRGHNTPNTQLKDPWPLPTPIQKPTGTPLQSAEPYPPDPVQLDTQDKQKYLDVSDIILTKSTGNDITAPAPLKMDTHVPPSAIDAWAISNPKRKRPVSPPPASKLPKTPPVRDAKIPSVVISPDHRVSNTLMSQATGEKIPGLNQGPPLPPLATSKPTGLPSTTPKSLETLEFDDQTIEKMLSVNDRIIKNDANKLPIAYVPTDDRNDILLMPEISVAIRDPQSSQNHKIPDVELIPVPPPDDKLHITVLPARDNVDLTTQDVYGADVSENLDIEVRKPLPPEPLCDHDPTYIPEIPKPRHPKLKVLDDFSEKPSDRAEVIIPLAVFPGQSLDDPDVCRTPWHVAPSATDPTSPPVSPPPASDHLPPPNTIREMLCWMVVLNQNGYIPLIEKHVAGLLVDINNDVSQPSYALEVTGDPTQLTASHVSNTLTQACLYAAIVLHKIKHKDNSKAVSVPDFSSEYSKFRYSTDPARLLCQLRDYVYACCHQLAFLKSQCSRNSTHGGWQDCEYGRDVMVPNSPLQDFLTDAPDSKFETHPFNPCDICLKSRINMGFTKDDLPEKSQNGNHLHTILSPTCGGEDPLLTLSSYLTCLTRRTPRTTGELVSFFHNFGNELHKDVSGGLSPLGSALTTRHGQCPDWDCLKEVDLRAIKDARGSANPNSINDQDHPRTLSTMLGCGIDNANCPQLMMPTTYSAYALYSQAFAHDYLSWAVYLPDRLWESMEKLNRDLRKHTCSHLKSLNACPDALPLLYTHGFTPPEVTSRASVTCLRVIAKLKEVALGGPLANLMTCMDDFLYRIRFHFFYTVIAFWSAAFLLLTHTMLYRLDVLRIRSHLLTTTASHLIDVKALLSHKRKVLSLYDDVDYFDDEPMGQHVSQELSHSRDTLVPC</sequence>
<feature type="region of interest" description="Disordered" evidence="1">
    <location>
        <begin position="367"/>
        <end position="536"/>
    </location>
</feature>
<feature type="compositionally biased region" description="Pro residues" evidence="1">
    <location>
        <begin position="976"/>
        <end position="989"/>
    </location>
</feature>
<evidence type="ECO:0000256" key="2">
    <source>
        <dbReference type="SAM" id="Phobius"/>
    </source>
</evidence>
<feature type="region of interest" description="Disordered" evidence="1">
    <location>
        <begin position="761"/>
        <end position="791"/>
    </location>
</feature>
<comment type="caution">
    <text evidence="3">The sequence shown here is derived from an EMBL/GenBank/DDBJ whole genome shotgun (WGS) entry which is preliminary data.</text>
</comment>
<organism evidence="3 4">
    <name type="scientific">Babesia ovata</name>
    <dbReference type="NCBI Taxonomy" id="189622"/>
    <lineage>
        <taxon>Eukaryota</taxon>
        <taxon>Sar</taxon>
        <taxon>Alveolata</taxon>
        <taxon>Apicomplexa</taxon>
        <taxon>Aconoidasida</taxon>
        <taxon>Piroplasmida</taxon>
        <taxon>Babesiidae</taxon>
        <taxon>Babesia</taxon>
    </lineage>
</organism>
<dbReference type="EMBL" id="BDSA01000005">
    <property type="protein sequence ID" value="GBE62457.1"/>
    <property type="molecule type" value="Genomic_DNA"/>
</dbReference>
<name>A0A2H6KHH9_9APIC</name>